<dbReference type="InterPro" id="IPR012902">
    <property type="entry name" value="N_methyl_site"/>
</dbReference>
<dbReference type="SUPFAM" id="SSF54523">
    <property type="entry name" value="Pili subunits"/>
    <property type="match status" value="1"/>
</dbReference>
<feature type="transmembrane region" description="Helical" evidence="1">
    <location>
        <begin position="12"/>
        <end position="33"/>
    </location>
</feature>
<sequence>MRVFFHRQAGLTLIELTVSLAILSILATGIMPLSRMTHQRVRELELRRNLRVIRNALDEYKRLTDEKQIPSEALSSGYPEDLNVLVTGVQMMGQVPVKKKFLRRIPKDPMSEDGEWGLRAYGDEADSRIWGGEDVYDVYSKSDGQALDGSYYRDW</sequence>
<comment type="caution">
    <text evidence="2">The sequence shown here is derived from an EMBL/GenBank/DDBJ whole genome shotgun (WGS) entry which is preliminary data.</text>
</comment>
<reference evidence="3" key="2">
    <citation type="submission" date="2019-01" db="EMBL/GenBank/DDBJ databases">
        <title>Genome sequence of Desulfonema ishimotonii strain Tokyo 01.</title>
        <authorList>
            <person name="Fukui M."/>
        </authorList>
    </citation>
    <scope>NUCLEOTIDE SEQUENCE [LARGE SCALE GENOMIC DNA]</scope>
    <source>
        <strain evidence="3">Tokyo 01</strain>
    </source>
</reference>
<dbReference type="Proteomes" id="UP000288096">
    <property type="component" value="Unassembled WGS sequence"/>
</dbReference>
<reference evidence="3" key="1">
    <citation type="submission" date="2017-11" db="EMBL/GenBank/DDBJ databases">
        <authorList>
            <person name="Watanabe M."/>
            <person name="Kojima H."/>
        </authorList>
    </citation>
    <scope>NUCLEOTIDE SEQUENCE [LARGE SCALE GENOMIC DNA]</scope>
    <source>
        <strain evidence="3">Tokyo 01</strain>
    </source>
</reference>
<proteinExistence type="predicted"/>
<dbReference type="AlphaFoldDB" id="A0A401FS92"/>
<evidence type="ECO:0000256" key="1">
    <source>
        <dbReference type="SAM" id="Phobius"/>
    </source>
</evidence>
<gene>
    <name evidence="2" type="ORF">DENIS_0764</name>
</gene>
<keyword evidence="1" id="KW-0472">Membrane</keyword>
<dbReference type="NCBIfam" id="TIGR02532">
    <property type="entry name" value="IV_pilin_GFxxxE"/>
    <property type="match status" value="1"/>
</dbReference>
<dbReference type="PROSITE" id="PS00409">
    <property type="entry name" value="PROKAR_NTER_METHYL"/>
    <property type="match status" value="1"/>
</dbReference>
<evidence type="ECO:0000313" key="3">
    <source>
        <dbReference type="Proteomes" id="UP000288096"/>
    </source>
</evidence>
<keyword evidence="3" id="KW-1185">Reference proteome</keyword>
<dbReference type="Pfam" id="PF07963">
    <property type="entry name" value="N_methyl"/>
    <property type="match status" value="1"/>
</dbReference>
<name>A0A401FS92_9BACT</name>
<dbReference type="InterPro" id="IPR045584">
    <property type="entry name" value="Pilin-like"/>
</dbReference>
<accession>A0A401FS92</accession>
<dbReference type="Gene3D" id="3.30.700.10">
    <property type="entry name" value="Glycoprotein, Type 4 Pilin"/>
    <property type="match status" value="1"/>
</dbReference>
<protein>
    <submittedName>
        <fullName evidence="2">General secretion pathway protein GspG</fullName>
    </submittedName>
</protein>
<dbReference type="OrthoDB" id="9790526at2"/>
<keyword evidence="1" id="KW-0812">Transmembrane</keyword>
<dbReference type="RefSeq" id="WP_124327302.1">
    <property type="nucleotide sequence ID" value="NZ_BEXT01000001.1"/>
</dbReference>
<keyword evidence="1" id="KW-1133">Transmembrane helix</keyword>
<organism evidence="2 3">
    <name type="scientific">Desulfonema ishimotonii</name>
    <dbReference type="NCBI Taxonomy" id="45657"/>
    <lineage>
        <taxon>Bacteria</taxon>
        <taxon>Pseudomonadati</taxon>
        <taxon>Thermodesulfobacteriota</taxon>
        <taxon>Desulfobacteria</taxon>
        <taxon>Desulfobacterales</taxon>
        <taxon>Desulfococcaceae</taxon>
        <taxon>Desulfonema</taxon>
    </lineage>
</organism>
<evidence type="ECO:0000313" key="2">
    <source>
        <dbReference type="EMBL" id="GBC59823.1"/>
    </source>
</evidence>
<dbReference type="EMBL" id="BEXT01000001">
    <property type="protein sequence ID" value="GBC59823.1"/>
    <property type="molecule type" value="Genomic_DNA"/>
</dbReference>